<reference evidence="9" key="1">
    <citation type="journal article" date="2019" name="Int. J. Syst. Evol. Microbiol.">
        <title>The Global Catalogue of Microorganisms (GCM) 10K type strain sequencing project: providing services to taxonomists for standard genome sequencing and annotation.</title>
        <authorList>
            <consortium name="The Broad Institute Genomics Platform"/>
            <consortium name="The Broad Institute Genome Sequencing Center for Infectious Disease"/>
            <person name="Wu L."/>
            <person name="Ma J."/>
        </authorList>
    </citation>
    <scope>NUCLEOTIDE SEQUENCE [LARGE SCALE GENOMIC DNA]</scope>
    <source>
        <strain evidence="9">NBRC 103632</strain>
    </source>
</reference>
<keyword evidence="5 6" id="KW-0456">Lyase</keyword>
<organism evidence="8 9">
    <name type="scientific">Methylobacterium tardum</name>
    <dbReference type="NCBI Taxonomy" id="374432"/>
    <lineage>
        <taxon>Bacteria</taxon>
        <taxon>Pseudomonadati</taxon>
        <taxon>Pseudomonadota</taxon>
        <taxon>Alphaproteobacteria</taxon>
        <taxon>Hyphomicrobiales</taxon>
        <taxon>Methylobacteriaceae</taxon>
        <taxon>Methylobacterium</taxon>
    </lineage>
</organism>
<feature type="binding site" evidence="6">
    <location>
        <begin position="203"/>
        <end position="207"/>
    </location>
    <ligand>
        <name>AMP</name>
        <dbReference type="ChEBI" id="CHEBI:456215"/>
    </ligand>
</feature>
<gene>
    <name evidence="8" type="primary">nnrD_1</name>
    <name evidence="6" type="synonym">nnrD</name>
    <name evidence="8" type="ORF">GCM10007890_27530</name>
</gene>
<evidence type="ECO:0000313" key="8">
    <source>
        <dbReference type="EMBL" id="GLS70740.1"/>
    </source>
</evidence>
<dbReference type="EMBL" id="BSPL01000017">
    <property type="protein sequence ID" value="GLS70740.1"/>
    <property type="molecule type" value="Genomic_DNA"/>
</dbReference>
<comment type="function">
    <text evidence="6">Catalyzes the dehydration of the S-form of NAD(P)HX at the expense of ADP, which is converted to AMP. Together with NAD(P)HX epimerase, which catalyzes the epimerization of the S- and R-forms, the enzyme allows the repair of both epimers of NAD(P)HX, a damaged form of NAD(P)H that is a result of enzymatic or heat-dependent hydration.</text>
</comment>
<evidence type="ECO:0000259" key="7">
    <source>
        <dbReference type="PROSITE" id="PS51383"/>
    </source>
</evidence>
<dbReference type="Pfam" id="PF01256">
    <property type="entry name" value="Carb_kinase"/>
    <property type="match status" value="1"/>
</dbReference>
<evidence type="ECO:0000256" key="1">
    <source>
        <dbReference type="ARBA" id="ARBA00022741"/>
    </source>
</evidence>
<dbReference type="EC" id="4.2.1.136" evidence="6"/>
<dbReference type="PROSITE" id="PS51383">
    <property type="entry name" value="YJEF_C_3"/>
    <property type="match status" value="1"/>
</dbReference>
<evidence type="ECO:0000256" key="5">
    <source>
        <dbReference type="ARBA" id="ARBA00023239"/>
    </source>
</evidence>
<dbReference type="Proteomes" id="UP001157440">
    <property type="component" value="Unassembled WGS sequence"/>
</dbReference>
<dbReference type="InterPro" id="IPR029056">
    <property type="entry name" value="Ribokinase-like"/>
</dbReference>
<dbReference type="Gene3D" id="3.40.1190.20">
    <property type="match status" value="1"/>
</dbReference>
<comment type="catalytic activity">
    <reaction evidence="6">
        <text>(6S)-NADHX + ADP = AMP + phosphate + NADH + H(+)</text>
        <dbReference type="Rhea" id="RHEA:32223"/>
        <dbReference type="ChEBI" id="CHEBI:15378"/>
        <dbReference type="ChEBI" id="CHEBI:43474"/>
        <dbReference type="ChEBI" id="CHEBI:57945"/>
        <dbReference type="ChEBI" id="CHEBI:64074"/>
        <dbReference type="ChEBI" id="CHEBI:456215"/>
        <dbReference type="ChEBI" id="CHEBI:456216"/>
        <dbReference type="EC" id="4.2.1.136"/>
    </reaction>
</comment>
<feature type="binding site" evidence="6">
    <location>
        <position position="166"/>
    </location>
    <ligand>
        <name>(6S)-NADPHX</name>
        <dbReference type="ChEBI" id="CHEBI:64076"/>
    </ligand>
</feature>
<proteinExistence type="inferred from homology"/>
<feature type="binding site" evidence="6">
    <location>
        <position position="232"/>
    </location>
    <ligand>
        <name>AMP</name>
        <dbReference type="ChEBI" id="CHEBI:456215"/>
    </ligand>
</feature>
<feature type="binding site" evidence="6">
    <location>
        <position position="42"/>
    </location>
    <ligand>
        <name>(6S)-NADPHX</name>
        <dbReference type="ChEBI" id="CHEBI:64076"/>
    </ligand>
</feature>
<keyword evidence="9" id="KW-1185">Reference proteome</keyword>
<feature type="binding site" evidence="6">
    <location>
        <position position="114"/>
    </location>
    <ligand>
        <name>(6S)-NADPHX</name>
        <dbReference type="ChEBI" id="CHEBI:64076"/>
    </ligand>
</feature>
<evidence type="ECO:0000256" key="3">
    <source>
        <dbReference type="ARBA" id="ARBA00022857"/>
    </source>
</evidence>
<comment type="catalytic activity">
    <reaction evidence="6">
        <text>(6S)-NADPHX + ADP = AMP + phosphate + NADPH + H(+)</text>
        <dbReference type="Rhea" id="RHEA:32235"/>
        <dbReference type="ChEBI" id="CHEBI:15378"/>
        <dbReference type="ChEBI" id="CHEBI:43474"/>
        <dbReference type="ChEBI" id="CHEBI:57783"/>
        <dbReference type="ChEBI" id="CHEBI:64076"/>
        <dbReference type="ChEBI" id="CHEBI:456215"/>
        <dbReference type="ChEBI" id="CHEBI:456216"/>
        <dbReference type="EC" id="4.2.1.136"/>
    </reaction>
</comment>
<protein>
    <recommendedName>
        <fullName evidence="6">ADP-dependent (S)-NAD(P)H-hydrate dehydratase</fullName>
        <ecNumber evidence="6">4.2.1.136</ecNumber>
    </recommendedName>
    <alternativeName>
        <fullName evidence="6">ADP-dependent NAD(P)HX dehydratase</fullName>
    </alternativeName>
</protein>
<evidence type="ECO:0000256" key="4">
    <source>
        <dbReference type="ARBA" id="ARBA00023027"/>
    </source>
</evidence>
<name>A0AA37TF36_9HYPH</name>
<evidence type="ECO:0000256" key="6">
    <source>
        <dbReference type="HAMAP-Rule" id="MF_01965"/>
    </source>
</evidence>
<dbReference type="GO" id="GO:0110051">
    <property type="term" value="P:metabolite repair"/>
    <property type="evidence" value="ECO:0007669"/>
    <property type="project" value="TreeGrafter"/>
</dbReference>
<comment type="subunit">
    <text evidence="6">Homotetramer.</text>
</comment>
<dbReference type="SUPFAM" id="SSF53613">
    <property type="entry name" value="Ribokinase-like"/>
    <property type="match status" value="1"/>
</dbReference>
<dbReference type="NCBIfam" id="TIGR00196">
    <property type="entry name" value="yjeF_cterm"/>
    <property type="match status" value="1"/>
</dbReference>
<feature type="binding site" evidence="6">
    <location>
        <position position="233"/>
    </location>
    <ligand>
        <name>(6S)-NADPHX</name>
        <dbReference type="ChEBI" id="CHEBI:64076"/>
    </ligand>
</feature>
<keyword evidence="4 6" id="KW-0520">NAD</keyword>
<dbReference type="PANTHER" id="PTHR12592">
    <property type="entry name" value="ATP-DEPENDENT (S)-NAD(P)H-HYDRATE DEHYDRATASE FAMILY MEMBER"/>
    <property type="match status" value="1"/>
</dbReference>
<dbReference type="GO" id="GO:0052856">
    <property type="term" value="F:NAD(P)HX epimerase activity"/>
    <property type="evidence" value="ECO:0007669"/>
    <property type="project" value="TreeGrafter"/>
</dbReference>
<evidence type="ECO:0000256" key="2">
    <source>
        <dbReference type="ARBA" id="ARBA00022840"/>
    </source>
</evidence>
<dbReference type="HAMAP" id="MF_01965">
    <property type="entry name" value="NADHX_dehydratase"/>
    <property type="match status" value="1"/>
</dbReference>
<dbReference type="GO" id="GO:0046496">
    <property type="term" value="P:nicotinamide nucleotide metabolic process"/>
    <property type="evidence" value="ECO:0007669"/>
    <property type="project" value="UniProtKB-UniRule"/>
</dbReference>
<comment type="similarity">
    <text evidence="6">Belongs to the NnrD/CARKD family.</text>
</comment>
<dbReference type="PANTHER" id="PTHR12592:SF0">
    <property type="entry name" value="ATP-DEPENDENT (S)-NAD(P)H-HYDRATE DEHYDRATASE"/>
    <property type="match status" value="1"/>
</dbReference>
<comment type="cofactor">
    <cofactor evidence="6">
        <name>Mg(2+)</name>
        <dbReference type="ChEBI" id="CHEBI:18420"/>
    </cofactor>
</comment>
<dbReference type="GO" id="GO:0052855">
    <property type="term" value="F:ADP-dependent NAD(P)H-hydrate dehydratase activity"/>
    <property type="evidence" value="ECO:0007669"/>
    <property type="project" value="UniProtKB-UniRule"/>
</dbReference>
<dbReference type="InterPro" id="IPR000631">
    <property type="entry name" value="CARKD"/>
</dbReference>
<accession>A0AA37TF36</accession>
<feature type="domain" description="YjeF C-terminal" evidence="7">
    <location>
        <begin position="7"/>
        <end position="292"/>
    </location>
</feature>
<keyword evidence="2 6" id="KW-0067">ATP-binding</keyword>
<sequence length="298" mass="29767">MRDTALNAESLRTCPLPMPEAGSKEARGTVLVLGGSAELPGAALLAGVAALRAGAGRLRIATVADVATAIGVAIPEARVMALGATEAGEIDPAALAERLPGLTRRCDAILVGPGLSAGAATERLVLALLPGDAPTGFVLDAGAVCGLGAHAEAVRSCGGRAIITPHAGEMARLLETDRETVEANPRAAAHRAADRLACTVIMKGAETWVVSPAGDTWLYSGGGVGLATSGSGDALAGILAGLLARGVDSLTAALWGVFLHGEAGRKLAGRFGPVGFLAREIAGEVPLLLRDLADTTTA</sequence>
<dbReference type="GO" id="GO:0005524">
    <property type="term" value="F:ATP binding"/>
    <property type="evidence" value="ECO:0007669"/>
    <property type="project" value="UniProtKB-KW"/>
</dbReference>
<evidence type="ECO:0000313" key="9">
    <source>
        <dbReference type="Proteomes" id="UP001157440"/>
    </source>
</evidence>
<dbReference type="CDD" id="cd01171">
    <property type="entry name" value="YXKO-related"/>
    <property type="match status" value="1"/>
</dbReference>
<dbReference type="AlphaFoldDB" id="A0AA37TF36"/>
<keyword evidence="3 6" id="KW-0521">NADP</keyword>
<dbReference type="RefSeq" id="WP_238198200.1">
    <property type="nucleotide sequence ID" value="NZ_BPQZ01000023.1"/>
</dbReference>
<comment type="caution">
    <text evidence="8">The sequence shown here is derived from an EMBL/GenBank/DDBJ whole genome shotgun (WGS) entry which is preliminary data.</text>
</comment>
<keyword evidence="1 6" id="KW-0547">Nucleotide-binding</keyword>